<comment type="cofactor">
    <cofactor evidence="1">
        <name>FMN</name>
        <dbReference type="ChEBI" id="CHEBI:58210"/>
    </cofactor>
</comment>
<dbReference type="SMART" id="SM00900">
    <property type="entry name" value="FMN_bind"/>
    <property type="match status" value="1"/>
</dbReference>
<evidence type="ECO:0000256" key="2">
    <source>
        <dbReference type="ARBA" id="ARBA00001974"/>
    </source>
</evidence>
<dbReference type="GO" id="GO:0016020">
    <property type="term" value="C:membrane"/>
    <property type="evidence" value="ECO:0007669"/>
    <property type="project" value="InterPro"/>
</dbReference>
<dbReference type="GO" id="GO:0010181">
    <property type="term" value="F:FMN binding"/>
    <property type="evidence" value="ECO:0007669"/>
    <property type="project" value="InterPro"/>
</dbReference>
<dbReference type="InterPro" id="IPR007329">
    <property type="entry name" value="FMN-bd"/>
</dbReference>
<proteinExistence type="inferred from homology"/>
<evidence type="ECO:0000256" key="8">
    <source>
        <dbReference type="ARBA" id="ARBA00023002"/>
    </source>
</evidence>
<dbReference type="InterPro" id="IPR027477">
    <property type="entry name" value="Succ_DH/fumarate_Rdtase_cat_sf"/>
</dbReference>
<evidence type="ECO:0000256" key="1">
    <source>
        <dbReference type="ARBA" id="ARBA00001917"/>
    </source>
</evidence>
<evidence type="ECO:0000256" key="9">
    <source>
        <dbReference type="ARBA" id="ARBA00049922"/>
    </source>
</evidence>
<evidence type="ECO:0000256" key="4">
    <source>
        <dbReference type="ARBA" id="ARBA00013137"/>
    </source>
</evidence>
<reference evidence="12" key="1">
    <citation type="submission" date="2016-12" db="EMBL/GenBank/DDBJ databases">
        <authorList>
            <person name="Varghese N."/>
            <person name="Submissions S."/>
        </authorList>
    </citation>
    <scope>NUCLEOTIDE SEQUENCE [LARGE SCALE GENOMIC DNA]</scope>
    <source>
        <strain evidence="12">DSM 11544</strain>
    </source>
</reference>
<accession>A0A1M7UXR6</accession>
<keyword evidence="6" id="KW-0285">Flavoprotein</keyword>
<keyword evidence="7" id="KW-0274">FAD</keyword>
<dbReference type="Gene3D" id="3.50.50.60">
    <property type="entry name" value="FAD/NAD(P)-binding domain"/>
    <property type="match status" value="1"/>
</dbReference>
<organism evidence="11 12">
    <name type="scientific">Desulfitobacterium chlororespirans DSM 11544</name>
    <dbReference type="NCBI Taxonomy" id="1121395"/>
    <lineage>
        <taxon>Bacteria</taxon>
        <taxon>Bacillati</taxon>
        <taxon>Bacillota</taxon>
        <taxon>Clostridia</taxon>
        <taxon>Eubacteriales</taxon>
        <taxon>Desulfitobacteriaceae</taxon>
        <taxon>Desulfitobacterium</taxon>
    </lineage>
</organism>
<dbReference type="EMBL" id="FRDN01000020">
    <property type="protein sequence ID" value="SHN87755.1"/>
    <property type="molecule type" value="Genomic_DNA"/>
</dbReference>
<dbReference type="PANTHER" id="PTHR43400">
    <property type="entry name" value="FUMARATE REDUCTASE"/>
    <property type="match status" value="1"/>
</dbReference>
<dbReference type="AlphaFoldDB" id="A0A1M7UXR6"/>
<sequence>MRAFDGKKYYALYMLNAILNTQGGPKRSEKAEVLDCNGNPIPHLYSAGECGGVTVCMYQGGTNIAECFTFGRIAGKNAAAPKDALPVYVAETSVASTPTMPGQITDAKMTAAEYTAGENQYIGKGTGINGDVVVRVTMDGDKIGGVEVLAQSETEGIGSNAIEKLPAQFVGLSTKDAVNAVDGVSGATLTSKALKEAVTKALSAAAGL</sequence>
<comment type="cofactor">
    <cofactor evidence="2">
        <name>FAD</name>
        <dbReference type="ChEBI" id="CHEBI:57692"/>
    </cofactor>
</comment>
<protein>
    <recommendedName>
        <fullName evidence="5">Urocanate reductase</fullName>
        <ecNumber evidence="4">1.3.99.33</ecNumber>
    </recommendedName>
</protein>
<dbReference type="Proteomes" id="UP000184010">
    <property type="component" value="Unassembled WGS sequence"/>
</dbReference>
<evidence type="ECO:0000256" key="5">
    <source>
        <dbReference type="ARBA" id="ARBA00015872"/>
    </source>
</evidence>
<dbReference type="InterPro" id="IPR036188">
    <property type="entry name" value="FAD/NAD-bd_sf"/>
</dbReference>
<keyword evidence="12" id="KW-1185">Reference proteome</keyword>
<keyword evidence="8" id="KW-0560">Oxidoreductase</keyword>
<dbReference type="Pfam" id="PF04205">
    <property type="entry name" value="FMN_bind"/>
    <property type="match status" value="1"/>
</dbReference>
<evidence type="ECO:0000256" key="3">
    <source>
        <dbReference type="ARBA" id="ARBA00008040"/>
    </source>
</evidence>
<evidence type="ECO:0000313" key="12">
    <source>
        <dbReference type="Proteomes" id="UP000184010"/>
    </source>
</evidence>
<evidence type="ECO:0000256" key="7">
    <source>
        <dbReference type="ARBA" id="ARBA00022827"/>
    </source>
</evidence>
<dbReference type="InterPro" id="IPR050315">
    <property type="entry name" value="FAD-oxidoreductase_2"/>
</dbReference>
<dbReference type="RefSeq" id="WP_072775063.1">
    <property type="nucleotide sequence ID" value="NZ_FRDN01000020.1"/>
</dbReference>
<dbReference type="SUPFAM" id="SSF51905">
    <property type="entry name" value="FAD/NAD(P)-binding domain"/>
    <property type="match status" value="1"/>
</dbReference>
<dbReference type="Gene3D" id="3.90.700.10">
    <property type="entry name" value="Succinate dehydrogenase/fumarate reductase flavoprotein, catalytic domain"/>
    <property type="match status" value="1"/>
</dbReference>
<dbReference type="EC" id="1.3.99.33" evidence="4"/>
<dbReference type="Gene3D" id="3.90.1010.20">
    <property type="match status" value="1"/>
</dbReference>
<evidence type="ECO:0000256" key="6">
    <source>
        <dbReference type="ARBA" id="ARBA00022630"/>
    </source>
</evidence>
<comment type="catalytic activity">
    <reaction evidence="9">
        <text>dihydrourocanate + A = urocanate + AH2</text>
        <dbReference type="Rhea" id="RHEA:36059"/>
        <dbReference type="ChEBI" id="CHEBI:13193"/>
        <dbReference type="ChEBI" id="CHEBI:17499"/>
        <dbReference type="ChEBI" id="CHEBI:27247"/>
        <dbReference type="ChEBI" id="CHEBI:72991"/>
        <dbReference type="EC" id="1.3.99.33"/>
    </reaction>
</comment>
<evidence type="ECO:0000313" key="11">
    <source>
        <dbReference type="EMBL" id="SHN87755.1"/>
    </source>
</evidence>
<dbReference type="InterPro" id="IPR003953">
    <property type="entry name" value="FAD-dep_OxRdtase_2_FAD-bd"/>
</dbReference>
<evidence type="ECO:0000259" key="10">
    <source>
        <dbReference type="SMART" id="SM00900"/>
    </source>
</evidence>
<dbReference type="Pfam" id="PF00890">
    <property type="entry name" value="FAD_binding_2"/>
    <property type="match status" value="1"/>
</dbReference>
<dbReference type="PANTHER" id="PTHR43400:SF7">
    <property type="entry name" value="FAD-DEPENDENT OXIDOREDUCTASE 2 FAD BINDING DOMAIN-CONTAINING PROTEIN"/>
    <property type="match status" value="1"/>
</dbReference>
<feature type="domain" description="FMN-binding" evidence="10">
    <location>
        <begin position="127"/>
        <end position="205"/>
    </location>
</feature>
<comment type="similarity">
    <text evidence="3">Belongs to the FAD-dependent oxidoreductase 2 family. FRD/SDH subfamily.</text>
</comment>
<gene>
    <name evidence="11" type="ORF">SAMN02745215_04982</name>
</gene>
<name>A0A1M7UXR6_9FIRM</name>
<dbReference type="GO" id="GO:0033765">
    <property type="term" value="F:steroid dehydrogenase activity, acting on the CH-CH group of donors"/>
    <property type="evidence" value="ECO:0007669"/>
    <property type="project" value="UniProtKB-ARBA"/>
</dbReference>
<dbReference type="STRING" id="1121395.SAMN02745215_04982"/>